<dbReference type="EMBL" id="CP017754">
    <property type="protein sequence ID" value="AOZ07928.1"/>
    <property type="molecule type" value="Genomic_DNA"/>
</dbReference>
<dbReference type="Gene3D" id="3.40.30.10">
    <property type="entry name" value="Glutaredoxin"/>
    <property type="match status" value="1"/>
</dbReference>
<accession>A0ABN4TS03</accession>
<evidence type="ECO:0000256" key="1">
    <source>
        <dbReference type="SAM" id="SignalP"/>
    </source>
</evidence>
<sequence>MAGLALAGAALPALAASTLPGATDLGAQGREATRRGGPLVLLLSLPGCGYCETVRRNYLGPMAAAGEITARELDIGTDAPLRDADGTMTGARAWARARGLAFAPTVLFLDAHGREAAPPLRGLQPDFYGAYLEQRLEAARAALAGPR</sequence>
<keyword evidence="3" id="KW-1185">Reference proteome</keyword>
<name>A0ABN4TS03_9BURK</name>
<dbReference type="SUPFAM" id="SSF52833">
    <property type="entry name" value="Thioredoxin-like"/>
    <property type="match status" value="1"/>
</dbReference>
<protein>
    <submittedName>
        <fullName evidence="2">Thioredoxin</fullName>
    </submittedName>
</protein>
<dbReference type="InterPro" id="IPR036249">
    <property type="entry name" value="Thioredoxin-like_sf"/>
</dbReference>
<organism evidence="2 3">
    <name type="scientific">Cupriavidus malaysiensis</name>
    <dbReference type="NCBI Taxonomy" id="367825"/>
    <lineage>
        <taxon>Bacteria</taxon>
        <taxon>Pseudomonadati</taxon>
        <taxon>Pseudomonadota</taxon>
        <taxon>Betaproteobacteria</taxon>
        <taxon>Burkholderiales</taxon>
        <taxon>Burkholderiaceae</taxon>
        <taxon>Cupriavidus</taxon>
    </lineage>
</organism>
<gene>
    <name evidence="2" type="ORF">BKK80_03315</name>
</gene>
<feature type="chain" id="PRO_5047238291" evidence="1">
    <location>
        <begin position="16"/>
        <end position="147"/>
    </location>
</feature>
<keyword evidence="1" id="KW-0732">Signal</keyword>
<feature type="signal peptide" evidence="1">
    <location>
        <begin position="1"/>
        <end position="15"/>
    </location>
</feature>
<reference evidence="2 3" key="1">
    <citation type="submission" date="2016-10" db="EMBL/GenBank/DDBJ databases">
        <title>Complete genome sequences of three Cupriavidus strains isolated from various Malaysian environments.</title>
        <authorList>
            <person name="Abdullah A.A.-A."/>
            <person name="Shafie N.A.H."/>
            <person name="Lau N.S."/>
        </authorList>
    </citation>
    <scope>NUCLEOTIDE SEQUENCE [LARGE SCALE GENOMIC DNA]</scope>
    <source>
        <strain evidence="2 3">USMAA1020</strain>
    </source>
</reference>
<evidence type="ECO:0000313" key="2">
    <source>
        <dbReference type="EMBL" id="AOZ07928.1"/>
    </source>
</evidence>
<proteinExistence type="predicted"/>
<dbReference type="Proteomes" id="UP000177515">
    <property type="component" value="Chromosome 1"/>
</dbReference>
<evidence type="ECO:0000313" key="3">
    <source>
        <dbReference type="Proteomes" id="UP000177515"/>
    </source>
</evidence>